<keyword evidence="3" id="KW-1185">Reference proteome</keyword>
<proteinExistence type="predicted"/>
<feature type="region of interest" description="Disordered" evidence="1">
    <location>
        <begin position="54"/>
        <end position="103"/>
    </location>
</feature>
<evidence type="ECO:0000256" key="1">
    <source>
        <dbReference type="SAM" id="MobiDB-lite"/>
    </source>
</evidence>
<comment type="caution">
    <text evidence="2">The sequence shown here is derived from an EMBL/GenBank/DDBJ whole genome shotgun (WGS) entry which is preliminary data.</text>
</comment>
<protein>
    <submittedName>
        <fullName evidence="2">Uncharacterized protein</fullName>
    </submittedName>
</protein>
<evidence type="ECO:0000313" key="3">
    <source>
        <dbReference type="Proteomes" id="UP001499990"/>
    </source>
</evidence>
<dbReference type="Proteomes" id="UP001499990">
    <property type="component" value="Unassembled WGS sequence"/>
</dbReference>
<evidence type="ECO:0000313" key="2">
    <source>
        <dbReference type="EMBL" id="GAA3379122.1"/>
    </source>
</evidence>
<name>A0ABP6SL04_9ACTN</name>
<gene>
    <name evidence="2" type="ORF">GCM10020367_61420</name>
</gene>
<organism evidence="2 3">
    <name type="scientific">Streptomyces sannanensis</name>
    <dbReference type="NCBI Taxonomy" id="285536"/>
    <lineage>
        <taxon>Bacteria</taxon>
        <taxon>Bacillati</taxon>
        <taxon>Actinomycetota</taxon>
        <taxon>Actinomycetes</taxon>
        <taxon>Kitasatosporales</taxon>
        <taxon>Streptomycetaceae</taxon>
        <taxon>Streptomyces</taxon>
    </lineage>
</organism>
<dbReference type="RefSeq" id="WP_345043708.1">
    <property type="nucleotide sequence ID" value="NZ_BAAAYL010000001.1"/>
</dbReference>
<accession>A0ABP6SL04</accession>
<feature type="compositionally biased region" description="Basic and acidic residues" evidence="1">
    <location>
        <begin position="75"/>
        <end position="84"/>
    </location>
</feature>
<dbReference type="EMBL" id="BAAAYL010000001">
    <property type="protein sequence ID" value="GAA3379122.1"/>
    <property type="molecule type" value="Genomic_DNA"/>
</dbReference>
<sequence>MVTARPSVCASRTRLIPAAPWRLLWLPVLLCGLLYTHGLGGESVTGHLAGGVAVTSPVSPRTVTERHAPLPGHHGGGEESHPDEECVSAQPPAGPGPAAHCASRPVAVSSADLHFHVFVPPSAGGGPMPPPPSAPTALRI</sequence>
<feature type="region of interest" description="Disordered" evidence="1">
    <location>
        <begin position="120"/>
        <end position="140"/>
    </location>
</feature>
<reference evidence="3" key="1">
    <citation type="journal article" date="2019" name="Int. J. Syst. Evol. Microbiol.">
        <title>The Global Catalogue of Microorganisms (GCM) 10K type strain sequencing project: providing services to taxonomists for standard genome sequencing and annotation.</title>
        <authorList>
            <consortium name="The Broad Institute Genomics Platform"/>
            <consortium name="The Broad Institute Genome Sequencing Center for Infectious Disease"/>
            <person name="Wu L."/>
            <person name="Ma J."/>
        </authorList>
    </citation>
    <scope>NUCLEOTIDE SEQUENCE [LARGE SCALE GENOMIC DNA]</scope>
    <source>
        <strain evidence="3">JCM 9651</strain>
    </source>
</reference>